<proteinExistence type="predicted"/>
<accession>A0A4Z1NSY9</accession>
<dbReference type="Proteomes" id="UP000298493">
    <property type="component" value="Unassembled WGS sequence"/>
</dbReference>
<evidence type="ECO:0000313" key="1">
    <source>
        <dbReference type="EMBL" id="TID17958.1"/>
    </source>
</evidence>
<name>A0A4Z1NSY9_9PEZI</name>
<dbReference type="AlphaFoldDB" id="A0A4Z1NSY9"/>
<dbReference type="EMBL" id="SNSC02000015">
    <property type="protein sequence ID" value="TID17958.1"/>
    <property type="molecule type" value="Genomic_DNA"/>
</dbReference>
<reference evidence="1 2" key="1">
    <citation type="submission" date="2019-04" db="EMBL/GenBank/DDBJ databases">
        <title>High contiguity whole genome sequence and gene annotation resource for two Venturia nashicola isolates.</title>
        <authorList>
            <person name="Prokchorchik M."/>
            <person name="Won K."/>
            <person name="Lee Y."/>
            <person name="Choi E.D."/>
            <person name="Segonzac C."/>
            <person name="Sohn K.H."/>
        </authorList>
    </citation>
    <scope>NUCLEOTIDE SEQUENCE [LARGE SCALE GENOMIC DNA]</scope>
    <source>
        <strain evidence="1 2">PRI2</strain>
    </source>
</reference>
<organism evidence="1 2">
    <name type="scientific">Venturia nashicola</name>
    <dbReference type="NCBI Taxonomy" id="86259"/>
    <lineage>
        <taxon>Eukaryota</taxon>
        <taxon>Fungi</taxon>
        <taxon>Dikarya</taxon>
        <taxon>Ascomycota</taxon>
        <taxon>Pezizomycotina</taxon>
        <taxon>Dothideomycetes</taxon>
        <taxon>Pleosporomycetidae</taxon>
        <taxon>Venturiales</taxon>
        <taxon>Venturiaceae</taxon>
        <taxon>Venturia</taxon>
    </lineage>
</organism>
<comment type="caution">
    <text evidence="1">The sequence shown here is derived from an EMBL/GenBank/DDBJ whole genome shotgun (WGS) entry which is preliminary data.</text>
</comment>
<keyword evidence="2" id="KW-1185">Reference proteome</keyword>
<gene>
    <name evidence="1" type="ORF">E6O75_ATG10603</name>
</gene>
<evidence type="ECO:0000313" key="2">
    <source>
        <dbReference type="Proteomes" id="UP000298493"/>
    </source>
</evidence>
<sequence length="152" mass="18000">MKLVPKQMNIDQYSDVIGRDQSGEEGRPCLNTTVYTQDPELAVHKHQVEWFEDGKKQFNLIKWTEITADGNKEHRQGFVYVEHLNQHVDYRPQIEDFEQEQMKAVYGDKDRAARQKQEAAEKKERITVEKLLKRILEGKPEEELRMRKCLAE</sequence>
<protein>
    <submittedName>
        <fullName evidence="1">Uncharacterized protein</fullName>
    </submittedName>
</protein>